<organism evidence="1 2">
    <name type="scientific">Mucilaginibacter paludis DSM 18603</name>
    <dbReference type="NCBI Taxonomy" id="714943"/>
    <lineage>
        <taxon>Bacteria</taxon>
        <taxon>Pseudomonadati</taxon>
        <taxon>Bacteroidota</taxon>
        <taxon>Sphingobacteriia</taxon>
        <taxon>Sphingobacteriales</taxon>
        <taxon>Sphingobacteriaceae</taxon>
        <taxon>Mucilaginibacter</taxon>
    </lineage>
</organism>
<dbReference type="HOGENOM" id="CLU_2509066_0_0_10"/>
<evidence type="ECO:0000313" key="2">
    <source>
        <dbReference type="Proteomes" id="UP000002774"/>
    </source>
</evidence>
<name>H1YDQ8_9SPHI</name>
<dbReference type="EMBL" id="CM001403">
    <property type="protein sequence ID" value="EHQ30747.1"/>
    <property type="molecule type" value="Genomic_DNA"/>
</dbReference>
<accession>H1YDQ8</accession>
<evidence type="ECO:0000313" key="1">
    <source>
        <dbReference type="EMBL" id="EHQ30747.1"/>
    </source>
</evidence>
<keyword evidence="2" id="KW-1185">Reference proteome</keyword>
<dbReference type="Proteomes" id="UP000002774">
    <property type="component" value="Chromosome"/>
</dbReference>
<protein>
    <submittedName>
        <fullName evidence="1">Uncharacterized protein</fullName>
    </submittedName>
</protein>
<proteinExistence type="predicted"/>
<dbReference type="AlphaFoldDB" id="H1YDQ8"/>
<dbReference type="RefSeq" id="WP_008512698.1">
    <property type="nucleotide sequence ID" value="NZ_CM001403.1"/>
</dbReference>
<reference evidence="1" key="1">
    <citation type="submission" date="2011-09" db="EMBL/GenBank/DDBJ databases">
        <title>The permanent draft genome of Mucilaginibacter paludis DSM 18603.</title>
        <authorList>
            <consortium name="US DOE Joint Genome Institute (JGI-PGF)"/>
            <person name="Lucas S."/>
            <person name="Han J."/>
            <person name="Lapidus A."/>
            <person name="Bruce D."/>
            <person name="Goodwin L."/>
            <person name="Pitluck S."/>
            <person name="Peters L."/>
            <person name="Kyrpides N."/>
            <person name="Mavromatis K."/>
            <person name="Ivanova N."/>
            <person name="Mikhailova N."/>
            <person name="Held B."/>
            <person name="Detter J.C."/>
            <person name="Tapia R."/>
            <person name="Han C."/>
            <person name="Land M."/>
            <person name="Hauser L."/>
            <person name="Markowitz V."/>
            <person name="Cheng J.-F."/>
            <person name="Hugenholtz P."/>
            <person name="Woyke T."/>
            <person name="Wu D."/>
            <person name="Tindall B."/>
            <person name="Brambilla E."/>
            <person name="Klenk H.-P."/>
            <person name="Eisen J.A."/>
        </authorList>
    </citation>
    <scope>NUCLEOTIDE SEQUENCE [LARGE SCALE GENOMIC DNA]</scope>
    <source>
        <strain evidence="1">DSM 18603</strain>
    </source>
</reference>
<gene>
    <name evidence="1" type="ORF">Mucpa_6697</name>
</gene>
<sequence>MEQKPLYAVNWRDFISDEDRSLKIWGNVDKTDSQVYYTCAVNQQQIVITNFDGRWIDNSGKDHELAAKLGRLIDGCEFLLALKKS</sequence>